<accession>A0A165JYJ3</accession>
<evidence type="ECO:0000313" key="1">
    <source>
        <dbReference type="EMBL" id="KZF26788.1"/>
    </source>
</evidence>
<dbReference type="RefSeq" id="XP_018192343.1">
    <property type="nucleotide sequence ID" value="XM_018331657.1"/>
</dbReference>
<dbReference type="GeneID" id="28896794"/>
<protein>
    <submittedName>
        <fullName evidence="1">Uncharacterized protein</fullName>
    </submittedName>
</protein>
<dbReference type="Proteomes" id="UP000076632">
    <property type="component" value="Unassembled WGS sequence"/>
</dbReference>
<dbReference type="EMBL" id="KV407454">
    <property type="protein sequence ID" value="KZF26788.1"/>
    <property type="molecule type" value="Genomic_DNA"/>
</dbReference>
<evidence type="ECO:0000313" key="2">
    <source>
        <dbReference type="Proteomes" id="UP000076632"/>
    </source>
</evidence>
<reference evidence="1 2" key="1">
    <citation type="journal article" date="2016" name="Fungal Biol.">
        <title>The genome of Xylona heveae provides a window into fungal endophytism.</title>
        <authorList>
            <person name="Gazis R."/>
            <person name="Kuo A."/>
            <person name="Riley R."/>
            <person name="LaButti K."/>
            <person name="Lipzen A."/>
            <person name="Lin J."/>
            <person name="Amirebrahimi M."/>
            <person name="Hesse C.N."/>
            <person name="Spatafora J.W."/>
            <person name="Henrissat B."/>
            <person name="Hainaut M."/>
            <person name="Grigoriev I.V."/>
            <person name="Hibbett D.S."/>
        </authorList>
    </citation>
    <scope>NUCLEOTIDE SEQUENCE [LARGE SCALE GENOMIC DNA]</scope>
    <source>
        <strain evidence="1 2">TC161</strain>
    </source>
</reference>
<dbReference type="AlphaFoldDB" id="A0A165JYJ3"/>
<dbReference type="InParanoid" id="A0A165JYJ3"/>
<name>A0A165JYJ3_XYLHT</name>
<organism evidence="1 2">
    <name type="scientific">Xylona heveae (strain CBS 132557 / TC161)</name>
    <dbReference type="NCBI Taxonomy" id="1328760"/>
    <lineage>
        <taxon>Eukaryota</taxon>
        <taxon>Fungi</taxon>
        <taxon>Dikarya</taxon>
        <taxon>Ascomycota</taxon>
        <taxon>Pezizomycotina</taxon>
        <taxon>Xylonomycetes</taxon>
        <taxon>Xylonales</taxon>
        <taxon>Xylonaceae</taxon>
        <taxon>Xylona</taxon>
    </lineage>
</organism>
<sequence>MRASHFTTLFKDYSFPVSPGLFPLVNDWRINLPQAKHESVKKYFWNCYTTFMTRS</sequence>
<gene>
    <name evidence="1" type="ORF">L228DRAFT_243311</name>
</gene>
<keyword evidence="2" id="KW-1185">Reference proteome</keyword>
<proteinExistence type="predicted"/>